<keyword evidence="3" id="KW-1185">Reference proteome</keyword>
<protein>
    <submittedName>
        <fullName evidence="2">Uncharacterized protein</fullName>
    </submittedName>
</protein>
<gene>
    <name evidence="2" type="ORF">KVT40_008614</name>
</gene>
<name>A0A8K0PE04_9PEZI</name>
<proteinExistence type="predicted"/>
<dbReference type="AlphaFoldDB" id="A0A8K0PE04"/>
<reference evidence="2" key="1">
    <citation type="submission" date="2021-07" db="EMBL/GenBank/DDBJ databases">
        <title>Elsinoe batatas strain:CRI-CJ2 Genome sequencing and assembly.</title>
        <authorList>
            <person name="Huang L."/>
        </authorList>
    </citation>
    <scope>NUCLEOTIDE SEQUENCE</scope>
    <source>
        <strain evidence="2">CRI-CJ2</strain>
    </source>
</reference>
<evidence type="ECO:0000313" key="2">
    <source>
        <dbReference type="EMBL" id="KAG8623638.1"/>
    </source>
</evidence>
<keyword evidence="1" id="KW-0732">Signal</keyword>
<organism evidence="2 3">
    <name type="scientific">Elsinoe batatas</name>
    <dbReference type="NCBI Taxonomy" id="2601811"/>
    <lineage>
        <taxon>Eukaryota</taxon>
        <taxon>Fungi</taxon>
        <taxon>Dikarya</taxon>
        <taxon>Ascomycota</taxon>
        <taxon>Pezizomycotina</taxon>
        <taxon>Dothideomycetes</taxon>
        <taxon>Dothideomycetidae</taxon>
        <taxon>Myriangiales</taxon>
        <taxon>Elsinoaceae</taxon>
        <taxon>Elsinoe</taxon>
    </lineage>
</organism>
<comment type="caution">
    <text evidence="2">The sequence shown here is derived from an EMBL/GenBank/DDBJ whole genome shotgun (WGS) entry which is preliminary data.</text>
</comment>
<dbReference type="PANTHER" id="PTHR38787">
    <property type="entry name" value="REGULATORY P DOMAIN-CONTAINING PROTEIN"/>
    <property type="match status" value="1"/>
</dbReference>
<evidence type="ECO:0000256" key="1">
    <source>
        <dbReference type="SAM" id="SignalP"/>
    </source>
</evidence>
<feature type="chain" id="PRO_5035426526" evidence="1">
    <location>
        <begin position="17"/>
        <end position="127"/>
    </location>
</feature>
<evidence type="ECO:0000313" key="3">
    <source>
        <dbReference type="Proteomes" id="UP000809789"/>
    </source>
</evidence>
<dbReference type="PANTHER" id="PTHR38787:SF3">
    <property type="entry name" value="REGULATORY P DOMAIN-CONTAINING PROTEIN"/>
    <property type="match status" value="1"/>
</dbReference>
<feature type="signal peptide" evidence="1">
    <location>
        <begin position="1"/>
        <end position="16"/>
    </location>
</feature>
<dbReference type="EMBL" id="JAESVG020000010">
    <property type="protein sequence ID" value="KAG8623638.1"/>
    <property type="molecule type" value="Genomic_DNA"/>
</dbReference>
<dbReference type="Proteomes" id="UP000809789">
    <property type="component" value="Unassembled WGS sequence"/>
</dbReference>
<dbReference type="GO" id="GO:0005576">
    <property type="term" value="C:extracellular region"/>
    <property type="evidence" value="ECO:0007669"/>
    <property type="project" value="TreeGrafter"/>
</dbReference>
<accession>A0A8K0PE04</accession>
<sequence length="127" mass="14201">MKFASTLLALPAVATAAFYPPEMYQRGEVHQMILNMKNEQWNAMEVAGLLNSSQYPSWKTWDQLDKKVKNDCLRCRDGLAIAEQGNANYTFRCNNMDAYDFLNHADMVASGRGRDGGLGFGGKSVQK</sequence>